<comment type="caution">
    <text evidence="4">The sequence shown here is derived from an EMBL/GenBank/DDBJ whole genome shotgun (WGS) entry which is preliminary data.</text>
</comment>
<sequence length="1115" mass="125104">MEADLNRLGEALILTEKEELGVVMSSGVWHSDPETRGFHVVGRLLSHKPFHPEALKSVLQSSLNPEGRRWAFEKNLIVFAKVEEDENPADVELTWCDFHVRIHGLPLGKMTKEIAGFIGSKIGCLREVDQYKGPASWGSFMRIRVAIDVSKPLTRALKIRTVLGDEQLLTFTYERLPNFCYLCGQLGHIKQWCESRFHKDFVEPGENTPFGPWLRTVPPAGLRSRLPLQPNSQSQSQAQPLRPRLPYPPLPLLSACPSHALSSIIPSRHSGPYICPETTPPIPPASHSSTISAPQLDFLSPSISSSTPIPVTRSPTRSPVSVPIPKRKYTKKTHLTSASTPTHTQNLAPKRKLVDEIVEAASPRAMSLLVWNCQGLGNPWTVRGLQELIRVHNPLLVFLAETKCSASQIEVLKRWLDLFGTGVSSVGKSGGLALLWPWVCAGDFNEILEHSEKKGGPARAEWQIRNFRNCLVQCELHDLGYQGLAFTWCNNQQEPHTVHERLDRACSNAAWSLAFPDAWVHHLVSPYSDHSALHIELRPRVQWTKLKGPTADSKAREARAKEELTKLITQEEVYWKQRSKDHWLKEGDRNSRFFHAKANRRFQVNSIRKLQREDGSWAVTMDEVQQCIVGYLETVFRSSRPLSDDILHGTEHIPIVVDPSMAEDLQRPFTEDESAFVPRRLITDNVLLAFKTNHFLHTHSNGKKHFMNLKLDISKVYDQVEWSFLRRVMESLSSLFRVAEERGTVPGVAVCRGAPRISHLLFADDTMVFCPASLSTVQHVRRVLDTYKLASGQEINLYKSSATFSRNTPVEVQHQLAAVLGIQLENKHEIYLGLPAMAFRSKRALFAALKDRIWRCIQGWHEKTLSQAGKAVLIQAVLQAIPSSKLDGGLGFRNLAAFNLALLAKQLWRLLLRPNNLVGRVLKAKYFPHPLFELSWEPVLPTHGVVFLWRCCCYAPDVVGGVEQAAGIPVVHVSDLLLPLSREWNAELVQNLFWPEDSNIILKIPLNFGGDLDCWLLSLQDTISRLYLAGHTESAVWLDASVLMVASPPDSIKINFDGATLYGGSTLGLGVVARDAAGSCIVWSSWTLDRGGSRRRKLMRRGKPFLLRCGSSGVE</sequence>
<keyword evidence="1" id="KW-0479">Metal-binding</keyword>
<name>A0AAW2WUC0_9LAMI</name>
<evidence type="ECO:0000259" key="3">
    <source>
        <dbReference type="PROSITE" id="PS50158"/>
    </source>
</evidence>
<dbReference type="Gene3D" id="3.60.10.10">
    <property type="entry name" value="Endonuclease/exonuclease/phosphatase"/>
    <property type="match status" value="1"/>
</dbReference>
<dbReference type="EMBL" id="JACGWN010000007">
    <property type="protein sequence ID" value="KAL0444993.1"/>
    <property type="molecule type" value="Genomic_DNA"/>
</dbReference>
<dbReference type="GO" id="GO:0003824">
    <property type="term" value="F:catalytic activity"/>
    <property type="evidence" value="ECO:0007669"/>
    <property type="project" value="InterPro"/>
</dbReference>
<dbReference type="InterPro" id="IPR005135">
    <property type="entry name" value="Endo/exonuclease/phosphatase"/>
</dbReference>
<dbReference type="GO" id="GO:0003676">
    <property type="term" value="F:nucleic acid binding"/>
    <property type="evidence" value="ECO:0007669"/>
    <property type="project" value="InterPro"/>
</dbReference>
<evidence type="ECO:0000313" key="4">
    <source>
        <dbReference type="EMBL" id="KAL0444993.1"/>
    </source>
</evidence>
<dbReference type="PROSITE" id="PS50158">
    <property type="entry name" value="ZF_CCHC"/>
    <property type="match status" value="1"/>
</dbReference>
<feature type="domain" description="CCHC-type" evidence="3">
    <location>
        <begin position="180"/>
        <end position="195"/>
    </location>
</feature>
<dbReference type="AlphaFoldDB" id="A0AAW2WUC0"/>
<accession>A0AAW2WUC0</accession>
<dbReference type="Pfam" id="PF14392">
    <property type="entry name" value="zf-CCHC_4"/>
    <property type="match status" value="1"/>
</dbReference>
<gene>
    <name evidence="4" type="ORF">Slati_2222000</name>
</gene>
<reference evidence="4" key="2">
    <citation type="journal article" date="2024" name="Plant">
        <title>Genomic evolution and insights into agronomic trait innovations of Sesamum species.</title>
        <authorList>
            <person name="Miao H."/>
            <person name="Wang L."/>
            <person name="Qu L."/>
            <person name="Liu H."/>
            <person name="Sun Y."/>
            <person name="Le M."/>
            <person name="Wang Q."/>
            <person name="Wei S."/>
            <person name="Zheng Y."/>
            <person name="Lin W."/>
            <person name="Duan Y."/>
            <person name="Cao H."/>
            <person name="Xiong S."/>
            <person name="Wang X."/>
            <person name="Wei L."/>
            <person name="Li C."/>
            <person name="Ma Q."/>
            <person name="Ju M."/>
            <person name="Zhao R."/>
            <person name="Li G."/>
            <person name="Mu C."/>
            <person name="Tian Q."/>
            <person name="Mei H."/>
            <person name="Zhang T."/>
            <person name="Gao T."/>
            <person name="Zhang H."/>
        </authorList>
    </citation>
    <scope>NUCLEOTIDE SEQUENCE</scope>
    <source>
        <strain evidence="4">KEN1</strain>
    </source>
</reference>
<protein>
    <recommendedName>
        <fullName evidence="3">CCHC-type domain-containing protein</fullName>
    </recommendedName>
</protein>
<dbReference type="GO" id="GO:0008270">
    <property type="term" value="F:zinc ion binding"/>
    <property type="evidence" value="ECO:0007669"/>
    <property type="project" value="UniProtKB-KW"/>
</dbReference>
<evidence type="ECO:0000256" key="1">
    <source>
        <dbReference type="PROSITE-ProRule" id="PRU00047"/>
    </source>
</evidence>
<reference evidence="4" key="1">
    <citation type="submission" date="2020-06" db="EMBL/GenBank/DDBJ databases">
        <authorList>
            <person name="Li T."/>
            <person name="Hu X."/>
            <person name="Zhang T."/>
            <person name="Song X."/>
            <person name="Zhang H."/>
            <person name="Dai N."/>
            <person name="Sheng W."/>
            <person name="Hou X."/>
            <person name="Wei L."/>
        </authorList>
    </citation>
    <scope>NUCLEOTIDE SEQUENCE</scope>
    <source>
        <strain evidence="4">KEN1</strain>
        <tissue evidence="4">Leaf</tissue>
    </source>
</reference>
<feature type="compositionally biased region" description="Low complexity" evidence="2">
    <location>
        <begin position="226"/>
        <end position="242"/>
    </location>
</feature>
<keyword evidence="1" id="KW-0862">Zinc</keyword>
<evidence type="ECO:0000256" key="2">
    <source>
        <dbReference type="SAM" id="MobiDB-lite"/>
    </source>
</evidence>
<dbReference type="SUPFAM" id="SSF56219">
    <property type="entry name" value="DNase I-like"/>
    <property type="match status" value="1"/>
</dbReference>
<organism evidence="4">
    <name type="scientific">Sesamum latifolium</name>
    <dbReference type="NCBI Taxonomy" id="2727402"/>
    <lineage>
        <taxon>Eukaryota</taxon>
        <taxon>Viridiplantae</taxon>
        <taxon>Streptophyta</taxon>
        <taxon>Embryophyta</taxon>
        <taxon>Tracheophyta</taxon>
        <taxon>Spermatophyta</taxon>
        <taxon>Magnoliopsida</taxon>
        <taxon>eudicotyledons</taxon>
        <taxon>Gunneridae</taxon>
        <taxon>Pentapetalae</taxon>
        <taxon>asterids</taxon>
        <taxon>lamiids</taxon>
        <taxon>Lamiales</taxon>
        <taxon>Pedaliaceae</taxon>
        <taxon>Sesamum</taxon>
    </lineage>
</organism>
<dbReference type="InterPro" id="IPR036691">
    <property type="entry name" value="Endo/exonu/phosph_ase_sf"/>
</dbReference>
<dbReference type="PANTHER" id="PTHR33116">
    <property type="entry name" value="REVERSE TRANSCRIPTASE ZINC-BINDING DOMAIN-CONTAINING PROTEIN-RELATED-RELATED"/>
    <property type="match status" value="1"/>
</dbReference>
<dbReference type="InterPro" id="IPR025836">
    <property type="entry name" value="Zn_knuckle_CX2CX4HX4C"/>
</dbReference>
<feature type="region of interest" description="Disordered" evidence="2">
    <location>
        <begin position="224"/>
        <end position="244"/>
    </location>
</feature>
<dbReference type="PANTHER" id="PTHR33116:SF86">
    <property type="entry name" value="REVERSE TRANSCRIPTASE DOMAIN-CONTAINING PROTEIN"/>
    <property type="match status" value="1"/>
</dbReference>
<proteinExistence type="predicted"/>
<dbReference type="InterPro" id="IPR001878">
    <property type="entry name" value="Znf_CCHC"/>
</dbReference>
<keyword evidence="1" id="KW-0863">Zinc-finger</keyword>
<dbReference type="Pfam" id="PF03372">
    <property type="entry name" value="Exo_endo_phos"/>
    <property type="match status" value="1"/>
</dbReference>